<protein>
    <submittedName>
        <fullName evidence="1">Uncharacterized protein</fullName>
    </submittedName>
</protein>
<evidence type="ECO:0000313" key="1">
    <source>
        <dbReference type="EMBL" id="KAL0309155.1"/>
    </source>
</evidence>
<reference evidence="1" key="2">
    <citation type="journal article" date="2024" name="Plant">
        <title>Genomic evolution and insights into agronomic trait innovations of Sesamum species.</title>
        <authorList>
            <person name="Miao H."/>
            <person name="Wang L."/>
            <person name="Qu L."/>
            <person name="Liu H."/>
            <person name="Sun Y."/>
            <person name="Le M."/>
            <person name="Wang Q."/>
            <person name="Wei S."/>
            <person name="Zheng Y."/>
            <person name="Lin W."/>
            <person name="Duan Y."/>
            <person name="Cao H."/>
            <person name="Xiong S."/>
            <person name="Wang X."/>
            <person name="Wei L."/>
            <person name="Li C."/>
            <person name="Ma Q."/>
            <person name="Ju M."/>
            <person name="Zhao R."/>
            <person name="Li G."/>
            <person name="Mu C."/>
            <person name="Tian Q."/>
            <person name="Mei H."/>
            <person name="Zhang T."/>
            <person name="Gao T."/>
            <person name="Zhang H."/>
        </authorList>
    </citation>
    <scope>NUCLEOTIDE SEQUENCE</scope>
    <source>
        <strain evidence="1">G02</strain>
    </source>
</reference>
<name>A0AAW2KQD9_SESRA</name>
<dbReference type="AlphaFoldDB" id="A0AAW2KQD9"/>
<proteinExistence type="predicted"/>
<organism evidence="1">
    <name type="scientific">Sesamum radiatum</name>
    <name type="common">Black benniseed</name>
    <dbReference type="NCBI Taxonomy" id="300843"/>
    <lineage>
        <taxon>Eukaryota</taxon>
        <taxon>Viridiplantae</taxon>
        <taxon>Streptophyta</taxon>
        <taxon>Embryophyta</taxon>
        <taxon>Tracheophyta</taxon>
        <taxon>Spermatophyta</taxon>
        <taxon>Magnoliopsida</taxon>
        <taxon>eudicotyledons</taxon>
        <taxon>Gunneridae</taxon>
        <taxon>Pentapetalae</taxon>
        <taxon>asterids</taxon>
        <taxon>lamiids</taxon>
        <taxon>Lamiales</taxon>
        <taxon>Pedaliaceae</taxon>
        <taxon>Sesamum</taxon>
    </lineage>
</organism>
<sequence>MPLNYTVGKQEQGVKTLKYAVSSLQSIASNNRIHKIILKMKLGNLSPAGQQMSEGGYRKGFG</sequence>
<dbReference type="EMBL" id="JACGWJ010000027">
    <property type="protein sequence ID" value="KAL0309155.1"/>
    <property type="molecule type" value="Genomic_DNA"/>
</dbReference>
<reference evidence="1" key="1">
    <citation type="submission" date="2020-06" db="EMBL/GenBank/DDBJ databases">
        <authorList>
            <person name="Li T."/>
            <person name="Hu X."/>
            <person name="Zhang T."/>
            <person name="Song X."/>
            <person name="Zhang H."/>
            <person name="Dai N."/>
            <person name="Sheng W."/>
            <person name="Hou X."/>
            <person name="Wei L."/>
        </authorList>
    </citation>
    <scope>NUCLEOTIDE SEQUENCE</scope>
    <source>
        <strain evidence="1">G02</strain>
        <tissue evidence="1">Leaf</tissue>
    </source>
</reference>
<comment type="caution">
    <text evidence="1">The sequence shown here is derived from an EMBL/GenBank/DDBJ whole genome shotgun (WGS) entry which is preliminary data.</text>
</comment>
<accession>A0AAW2KQD9</accession>
<gene>
    <name evidence="1" type="ORF">Sradi_5857800</name>
</gene>